<feature type="binding site" evidence="1">
    <location>
        <position position="287"/>
    </location>
    <ligand>
        <name>Zn(2+)</name>
        <dbReference type="ChEBI" id="CHEBI:29105"/>
    </ligand>
</feature>
<dbReference type="PRINTS" id="PR01950">
    <property type="entry name" value="LANCSUPER"/>
</dbReference>
<dbReference type="Gene3D" id="1.50.10.20">
    <property type="match status" value="1"/>
</dbReference>
<dbReference type="SMART" id="SM01260">
    <property type="entry name" value="LANC_like"/>
    <property type="match status" value="1"/>
</dbReference>
<reference evidence="2 3" key="1">
    <citation type="submission" date="2019-09" db="EMBL/GenBank/DDBJ databases">
        <title>Chitinophaga ginsengihumi sp. nov., isolated from soil of ginseng rhizosphere.</title>
        <authorList>
            <person name="Lee J."/>
        </authorList>
    </citation>
    <scope>NUCLEOTIDE SEQUENCE [LARGE SCALE GENOMIC DNA]</scope>
    <source>
        <strain evidence="2 3">BN140078</strain>
    </source>
</reference>
<evidence type="ECO:0000313" key="2">
    <source>
        <dbReference type="EMBL" id="KAA2239409.1"/>
    </source>
</evidence>
<dbReference type="Proteomes" id="UP000324611">
    <property type="component" value="Unassembled WGS sequence"/>
</dbReference>
<dbReference type="GO" id="GO:0005886">
    <property type="term" value="C:plasma membrane"/>
    <property type="evidence" value="ECO:0007669"/>
    <property type="project" value="TreeGrafter"/>
</dbReference>
<accession>A0A5B2VMM7</accession>
<dbReference type="EMBL" id="VUOC01000004">
    <property type="protein sequence ID" value="KAA2239409.1"/>
    <property type="molecule type" value="Genomic_DNA"/>
</dbReference>
<dbReference type="InterPro" id="IPR007822">
    <property type="entry name" value="LANC-like"/>
</dbReference>
<dbReference type="GO" id="GO:0046872">
    <property type="term" value="F:metal ion binding"/>
    <property type="evidence" value="ECO:0007669"/>
    <property type="project" value="UniProtKB-KW"/>
</dbReference>
<comment type="caution">
    <text evidence="2">The sequence shown here is derived from an EMBL/GenBank/DDBJ whole genome shotgun (WGS) entry which is preliminary data.</text>
</comment>
<evidence type="ECO:0008006" key="4">
    <source>
        <dbReference type="Google" id="ProtNLM"/>
    </source>
</evidence>
<protein>
    <recommendedName>
        <fullName evidence="4">Lanthionine synthetase-like protein</fullName>
    </recommendedName>
</protein>
<organism evidence="2 3">
    <name type="scientific">Chitinophaga agrisoli</name>
    <dbReference type="NCBI Taxonomy" id="2607653"/>
    <lineage>
        <taxon>Bacteria</taxon>
        <taxon>Pseudomonadati</taxon>
        <taxon>Bacteroidota</taxon>
        <taxon>Chitinophagia</taxon>
        <taxon>Chitinophagales</taxon>
        <taxon>Chitinophagaceae</taxon>
        <taxon>Chitinophaga</taxon>
    </lineage>
</organism>
<dbReference type="RefSeq" id="WP_149840588.1">
    <property type="nucleotide sequence ID" value="NZ_VUOC01000004.1"/>
</dbReference>
<dbReference type="Pfam" id="PF05147">
    <property type="entry name" value="LANC_like"/>
    <property type="match status" value="1"/>
</dbReference>
<feature type="binding site" evidence="1">
    <location>
        <position position="236"/>
    </location>
    <ligand>
        <name>Zn(2+)</name>
        <dbReference type="ChEBI" id="CHEBI:29105"/>
    </ligand>
</feature>
<keyword evidence="1" id="KW-0862">Zinc</keyword>
<dbReference type="GO" id="GO:0031179">
    <property type="term" value="P:peptide modification"/>
    <property type="evidence" value="ECO:0007669"/>
    <property type="project" value="InterPro"/>
</dbReference>
<dbReference type="AlphaFoldDB" id="A0A5B2VMM7"/>
<keyword evidence="3" id="KW-1185">Reference proteome</keyword>
<evidence type="ECO:0000256" key="1">
    <source>
        <dbReference type="PIRSR" id="PIRSR607822-1"/>
    </source>
</evidence>
<dbReference type="PANTHER" id="PTHR12736:SF7">
    <property type="entry name" value="LANC-LIKE PROTEIN 3"/>
    <property type="match status" value="1"/>
</dbReference>
<reference evidence="2 3" key="2">
    <citation type="submission" date="2019-09" db="EMBL/GenBank/DDBJ databases">
        <authorList>
            <person name="Jin C."/>
        </authorList>
    </citation>
    <scope>NUCLEOTIDE SEQUENCE [LARGE SCALE GENOMIC DNA]</scope>
    <source>
        <strain evidence="2 3">BN140078</strain>
    </source>
</reference>
<dbReference type="PANTHER" id="PTHR12736">
    <property type="entry name" value="LANC-LIKE PROTEIN"/>
    <property type="match status" value="1"/>
</dbReference>
<gene>
    <name evidence="2" type="ORF">F0L74_24720</name>
</gene>
<sequence length="378" mass="42505">MKRLQAIQEGIHQHILHVQEQQFFGLLGGGMGNVLLALMANINDFPYSEYIESSYLSKQQLPYKTFSAGTAGINWVYTILYKRGILDKDDYDFLCSDDTDLQEFALSEIKQENYDFLHGALGVAWYLLAKYEEQQHAPFFAAFFAELHNILLTGEEYTIKSKDGKINIGLSHGITSILKFCLQAYKQSVCRQEALLIADAIIRFLMNNRNTDMSYSHFPYVVHTDKKDESSRLAWCYGDLGIGIILLQAAALLDRSDVHEFAVTLLLHSAGRRSPEATGVKDGGLCHGTAGIAYMFQKAHSYVRMPAFSEAAGYWMQQTVDYAITGEDGTITYTMFKGEGNEYTPNRSLLEGSVGVGLAMQSYQSGEFDWDYCIMLND</sequence>
<keyword evidence="1" id="KW-0479">Metal-binding</keyword>
<evidence type="ECO:0000313" key="3">
    <source>
        <dbReference type="Proteomes" id="UP000324611"/>
    </source>
</evidence>
<dbReference type="SUPFAM" id="SSF158745">
    <property type="entry name" value="LanC-like"/>
    <property type="match status" value="1"/>
</dbReference>
<proteinExistence type="predicted"/>
<feature type="binding site" evidence="1">
    <location>
        <position position="286"/>
    </location>
    <ligand>
        <name>Zn(2+)</name>
        <dbReference type="ChEBI" id="CHEBI:29105"/>
    </ligand>
</feature>
<name>A0A5B2VMM7_9BACT</name>